<dbReference type="AlphaFoldDB" id="A0A1B7HQK5"/>
<name>A0A1B7HQK5_9ENTR</name>
<dbReference type="InterPro" id="IPR036412">
    <property type="entry name" value="HAD-like_sf"/>
</dbReference>
<keyword evidence="3" id="KW-1185">Reference proteome</keyword>
<organism evidence="2 3">
    <name type="scientific">Buttiauxella noackiae ATCC 51607</name>
    <dbReference type="NCBI Taxonomy" id="1354255"/>
    <lineage>
        <taxon>Bacteria</taxon>
        <taxon>Pseudomonadati</taxon>
        <taxon>Pseudomonadota</taxon>
        <taxon>Gammaproteobacteria</taxon>
        <taxon>Enterobacterales</taxon>
        <taxon>Enterobacteriaceae</taxon>
        <taxon>Buttiauxella</taxon>
    </lineage>
</organism>
<dbReference type="PATRIC" id="fig|1354255.3.peg.2043"/>
<reference evidence="2 3" key="1">
    <citation type="submission" date="2016-04" db="EMBL/GenBank/DDBJ databases">
        <title>ATOL: Assembling a taxonomically balanced genome-scale reconstruction of the evolutionary history of the Enterobacteriaceae.</title>
        <authorList>
            <person name="Plunkett G.III."/>
            <person name="Neeno-Eckwall E.C."/>
            <person name="Glasner J.D."/>
            <person name="Perna N.T."/>
        </authorList>
    </citation>
    <scope>NUCLEOTIDE SEQUENCE [LARGE SCALE GENOMIC DNA]</scope>
    <source>
        <strain evidence="2 3">ATCC 51607</strain>
    </source>
</reference>
<evidence type="ECO:0000313" key="3">
    <source>
        <dbReference type="Proteomes" id="UP000078286"/>
    </source>
</evidence>
<dbReference type="Pfam" id="PF12710">
    <property type="entry name" value="HAD"/>
    <property type="match status" value="1"/>
</dbReference>
<dbReference type="InterPro" id="IPR023214">
    <property type="entry name" value="HAD_sf"/>
</dbReference>
<dbReference type="EMBL" id="LXEO01000022">
    <property type="protein sequence ID" value="OAT17922.1"/>
    <property type="molecule type" value="Genomic_DNA"/>
</dbReference>
<evidence type="ECO:0008006" key="4">
    <source>
        <dbReference type="Google" id="ProtNLM"/>
    </source>
</evidence>
<comment type="caution">
    <text evidence="2">The sequence shown here is derived from an EMBL/GenBank/DDBJ whole genome shotgun (WGS) entry which is preliminary data.</text>
</comment>
<dbReference type="Gene3D" id="3.40.50.1000">
    <property type="entry name" value="HAD superfamily/HAD-like"/>
    <property type="match status" value="1"/>
</dbReference>
<keyword evidence="1" id="KW-0479">Metal-binding</keyword>
<dbReference type="Proteomes" id="UP000078286">
    <property type="component" value="Unassembled WGS sequence"/>
</dbReference>
<sequence>MVSIKYDLTKIFCLYMMKGYSISELKDLSENYVKTLNWRHDVLKKVNLLVESGYTPVIVSASLSFIVESVSQHLGIAKFQCSTPELYDGMFTGHLLTDLQGRKVDIIRAENASKSLFFTDNLDDINCKPNIHYFIAISRIKNVSYWRRHKVITYVV</sequence>
<evidence type="ECO:0000256" key="1">
    <source>
        <dbReference type="ARBA" id="ARBA00022723"/>
    </source>
</evidence>
<dbReference type="GO" id="GO:0046872">
    <property type="term" value="F:metal ion binding"/>
    <property type="evidence" value="ECO:0007669"/>
    <property type="project" value="UniProtKB-KW"/>
</dbReference>
<proteinExistence type="predicted"/>
<accession>A0A1B7HQK5</accession>
<gene>
    <name evidence="2" type="ORF">M979_1978</name>
</gene>
<evidence type="ECO:0000313" key="2">
    <source>
        <dbReference type="EMBL" id="OAT17922.1"/>
    </source>
</evidence>
<dbReference type="SUPFAM" id="SSF56784">
    <property type="entry name" value="HAD-like"/>
    <property type="match status" value="1"/>
</dbReference>
<protein>
    <recommendedName>
        <fullName evidence="4">Phosphoserine phosphatase</fullName>
    </recommendedName>
</protein>